<evidence type="ECO:0000256" key="1">
    <source>
        <dbReference type="ARBA" id="ARBA00004141"/>
    </source>
</evidence>
<feature type="transmembrane region" description="Helical" evidence="7">
    <location>
        <begin position="193"/>
        <end position="211"/>
    </location>
</feature>
<dbReference type="EMBL" id="PSZM01000043">
    <property type="protein sequence ID" value="PQL91085.1"/>
    <property type="molecule type" value="Genomic_DNA"/>
</dbReference>
<dbReference type="InterPro" id="IPR022764">
    <property type="entry name" value="Peptidase_S54_rhomboid_dom"/>
</dbReference>
<evidence type="ECO:0000256" key="5">
    <source>
        <dbReference type="ARBA" id="ARBA00022989"/>
    </source>
</evidence>
<keyword evidence="3 7" id="KW-0812">Transmembrane</keyword>
<dbReference type="GO" id="GO:0004252">
    <property type="term" value="F:serine-type endopeptidase activity"/>
    <property type="evidence" value="ECO:0007669"/>
    <property type="project" value="InterPro"/>
</dbReference>
<dbReference type="AlphaFoldDB" id="A0A2S8A932"/>
<evidence type="ECO:0000313" key="10">
    <source>
        <dbReference type="Proteomes" id="UP000238042"/>
    </source>
</evidence>
<dbReference type="InterPro" id="IPR035952">
    <property type="entry name" value="Rhomboid-like_sf"/>
</dbReference>
<comment type="subcellular location">
    <subcellularLocation>
        <location evidence="1">Membrane</location>
        <topology evidence="1">Multi-pass membrane protein</topology>
    </subcellularLocation>
</comment>
<feature type="transmembrane region" description="Helical" evidence="7">
    <location>
        <begin position="72"/>
        <end position="96"/>
    </location>
</feature>
<feature type="transmembrane region" description="Helical" evidence="7">
    <location>
        <begin position="46"/>
        <end position="66"/>
    </location>
</feature>
<dbReference type="GO" id="GO:0016020">
    <property type="term" value="C:membrane"/>
    <property type="evidence" value="ECO:0007669"/>
    <property type="project" value="UniProtKB-SubCell"/>
</dbReference>
<evidence type="ECO:0000256" key="2">
    <source>
        <dbReference type="ARBA" id="ARBA00009045"/>
    </source>
</evidence>
<name>A0A2S8A932_9FLAO</name>
<evidence type="ECO:0000259" key="8">
    <source>
        <dbReference type="Pfam" id="PF01694"/>
    </source>
</evidence>
<dbReference type="GO" id="GO:0006508">
    <property type="term" value="P:proteolysis"/>
    <property type="evidence" value="ECO:0007669"/>
    <property type="project" value="UniProtKB-KW"/>
</dbReference>
<keyword evidence="4" id="KW-0378">Hydrolase</keyword>
<dbReference type="InterPro" id="IPR050925">
    <property type="entry name" value="Rhomboid_protease_S54"/>
</dbReference>
<comment type="similarity">
    <text evidence="2">Belongs to the peptidase S54 family.</text>
</comment>
<evidence type="ECO:0000256" key="4">
    <source>
        <dbReference type="ARBA" id="ARBA00022801"/>
    </source>
</evidence>
<feature type="transmembrane region" description="Helical" evidence="7">
    <location>
        <begin position="140"/>
        <end position="157"/>
    </location>
</feature>
<accession>A0A2S8A932</accession>
<dbReference type="SUPFAM" id="SSF144091">
    <property type="entry name" value="Rhomboid-like"/>
    <property type="match status" value="1"/>
</dbReference>
<feature type="transmembrane region" description="Helical" evidence="7">
    <location>
        <begin position="169"/>
        <end position="187"/>
    </location>
</feature>
<evidence type="ECO:0000256" key="3">
    <source>
        <dbReference type="ARBA" id="ARBA00022692"/>
    </source>
</evidence>
<evidence type="ECO:0000313" key="9">
    <source>
        <dbReference type="EMBL" id="PQL91085.1"/>
    </source>
</evidence>
<comment type="caution">
    <text evidence="9">The sequence shown here is derived from an EMBL/GenBank/DDBJ whole genome shotgun (WGS) entry which is preliminary data.</text>
</comment>
<dbReference type="Pfam" id="PF01694">
    <property type="entry name" value="Rhomboid"/>
    <property type="match status" value="1"/>
</dbReference>
<evidence type="ECO:0000256" key="7">
    <source>
        <dbReference type="SAM" id="Phobius"/>
    </source>
</evidence>
<dbReference type="RefSeq" id="WP_105247280.1">
    <property type="nucleotide sequence ID" value="NZ_PSZM01000043.1"/>
</dbReference>
<gene>
    <name evidence="9" type="ORF">C4S77_09135</name>
</gene>
<sequence length="214" mass="24119">MNIITIIIIAVTVIFSFKGFNDPIFFDRYKFNVGAIIKSRQWDRMITSAFLHGDVMHLIFNMFTFYFFSNLIIQNCGIIFFLILYVGSILSGNLLSLDRHKKENYYSAIGASGGVSGILFASITFSPTIEIFIFTIPKPIPGWIFGIIYLAYSVYGMRAQLGNIGHEAHLGGAVFGIIVAVLFSILFSIPIHINYLLIMLIPLAFLAYLVYKEK</sequence>
<dbReference type="PANTHER" id="PTHR43731:SF14">
    <property type="entry name" value="PRESENILIN-ASSOCIATED RHOMBOID-LIKE PROTEIN, MITOCHONDRIAL"/>
    <property type="match status" value="1"/>
</dbReference>
<keyword evidence="9" id="KW-0645">Protease</keyword>
<protein>
    <submittedName>
        <fullName evidence="9">Rhomboid family intramembrane serine protease</fullName>
    </submittedName>
</protein>
<keyword evidence="6 7" id="KW-0472">Membrane</keyword>
<dbReference type="Proteomes" id="UP000238042">
    <property type="component" value="Unassembled WGS sequence"/>
</dbReference>
<evidence type="ECO:0000256" key="6">
    <source>
        <dbReference type="ARBA" id="ARBA00023136"/>
    </source>
</evidence>
<feature type="transmembrane region" description="Helical" evidence="7">
    <location>
        <begin position="6"/>
        <end position="26"/>
    </location>
</feature>
<dbReference type="Gene3D" id="1.20.1540.10">
    <property type="entry name" value="Rhomboid-like"/>
    <property type="match status" value="1"/>
</dbReference>
<dbReference type="PANTHER" id="PTHR43731">
    <property type="entry name" value="RHOMBOID PROTEASE"/>
    <property type="match status" value="1"/>
</dbReference>
<dbReference type="OrthoDB" id="9807874at2"/>
<keyword evidence="10" id="KW-1185">Reference proteome</keyword>
<keyword evidence="5 7" id="KW-1133">Transmembrane helix</keyword>
<proteinExistence type="inferred from homology"/>
<reference evidence="9 10" key="1">
    <citation type="submission" date="2018-02" db="EMBL/GenBank/DDBJ databases">
        <title>Genome sequences of Apibacter spp., gut symbionts of Asian honey bees.</title>
        <authorList>
            <person name="Kwong W.K."/>
            <person name="Steele M.I."/>
            <person name="Moran N.A."/>
        </authorList>
    </citation>
    <scope>NUCLEOTIDE SEQUENCE [LARGE SCALE GENOMIC DNA]</scope>
    <source>
        <strain evidence="10">wkB301</strain>
    </source>
</reference>
<feature type="domain" description="Peptidase S54 rhomboid" evidence="8">
    <location>
        <begin position="40"/>
        <end position="183"/>
    </location>
</feature>
<organism evidence="9 10">
    <name type="scientific">Apibacter adventoris</name>
    <dbReference type="NCBI Taxonomy" id="1679466"/>
    <lineage>
        <taxon>Bacteria</taxon>
        <taxon>Pseudomonadati</taxon>
        <taxon>Bacteroidota</taxon>
        <taxon>Flavobacteriia</taxon>
        <taxon>Flavobacteriales</taxon>
        <taxon>Weeksellaceae</taxon>
        <taxon>Apibacter</taxon>
    </lineage>
</organism>
<feature type="transmembrane region" description="Helical" evidence="7">
    <location>
        <begin position="108"/>
        <end position="134"/>
    </location>
</feature>